<keyword evidence="3" id="KW-1185">Reference proteome</keyword>
<organism evidence="2 3">
    <name type="scientific">Bauldia litoralis</name>
    <dbReference type="NCBI Taxonomy" id="665467"/>
    <lineage>
        <taxon>Bacteria</taxon>
        <taxon>Pseudomonadati</taxon>
        <taxon>Pseudomonadota</taxon>
        <taxon>Alphaproteobacteria</taxon>
        <taxon>Hyphomicrobiales</taxon>
        <taxon>Kaistiaceae</taxon>
        <taxon>Bauldia</taxon>
    </lineage>
</organism>
<dbReference type="AlphaFoldDB" id="A0A1G6AJE1"/>
<accession>A0A1G6AJE1</accession>
<feature type="chain" id="PRO_5011551430" evidence="1">
    <location>
        <begin position="29"/>
        <end position="136"/>
    </location>
</feature>
<proteinExistence type="predicted"/>
<reference evidence="2 3" key="1">
    <citation type="submission" date="2016-10" db="EMBL/GenBank/DDBJ databases">
        <authorList>
            <person name="de Groot N.N."/>
        </authorList>
    </citation>
    <scope>NUCLEOTIDE SEQUENCE [LARGE SCALE GENOMIC DNA]</scope>
    <source>
        <strain evidence="2 3">ATCC 35022</strain>
    </source>
</reference>
<dbReference type="OrthoDB" id="7907227at2"/>
<evidence type="ECO:0000256" key="1">
    <source>
        <dbReference type="SAM" id="SignalP"/>
    </source>
</evidence>
<protein>
    <submittedName>
        <fullName evidence="2">Minor curlin subunit</fullName>
    </submittedName>
</protein>
<sequence>MTKMTRTLIASAVAMMIAAAPLATPASAGGSLSFTFAPKDAKQAQALQTGLLIYGAVNQIKNGGIKQKGKNNSAGLAQNGAGNFGVVHQKGNGHNGTLQQNGNGNAYGLFQFGKKTNADVVQNGNGKVGTTVQWGW</sequence>
<dbReference type="Proteomes" id="UP000199071">
    <property type="component" value="Unassembled WGS sequence"/>
</dbReference>
<dbReference type="EMBL" id="FMXQ01000001">
    <property type="protein sequence ID" value="SDB08518.1"/>
    <property type="molecule type" value="Genomic_DNA"/>
</dbReference>
<keyword evidence="1" id="KW-0732">Signal</keyword>
<gene>
    <name evidence="2" type="ORF">SAMN02982931_00727</name>
</gene>
<feature type="signal peptide" evidence="1">
    <location>
        <begin position="1"/>
        <end position="28"/>
    </location>
</feature>
<evidence type="ECO:0000313" key="3">
    <source>
        <dbReference type="Proteomes" id="UP000199071"/>
    </source>
</evidence>
<dbReference type="RefSeq" id="WP_090874809.1">
    <property type="nucleotide sequence ID" value="NZ_FMXQ01000001.1"/>
</dbReference>
<evidence type="ECO:0000313" key="2">
    <source>
        <dbReference type="EMBL" id="SDB08518.1"/>
    </source>
</evidence>
<dbReference type="STRING" id="665467.SAMN02982931_00727"/>
<name>A0A1G6AJE1_9HYPH</name>